<evidence type="ECO:0000259" key="1">
    <source>
        <dbReference type="Pfam" id="PF20150"/>
    </source>
</evidence>
<dbReference type="Proteomes" id="UP000237631">
    <property type="component" value="Unassembled WGS sequence"/>
</dbReference>
<dbReference type="OrthoDB" id="62952at2759"/>
<dbReference type="EMBL" id="PNEN01000454">
    <property type="protein sequence ID" value="PPJ58523.1"/>
    <property type="molecule type" value="Genomic_DNA"/>
</dbReference>
<evidence type="ECO:0000313" key="3">
    <source>
        <dbReference type="Proteomes" id="UP000237631"/>
    </source>
</evidence>
<dbReference type="InterPro" id="IPR038883">
    <property type="entry name" value="AN11006-like"/>
</dbReference>
<dbReference type="InterPro" id="IPR045518">
    <property type="entry name" value="2EXR"/>
</dbReference>
<keyword evidence="3" id="KW-1185">Reference proteome</keyword>
<name>A0A2S6CFR1_9PEZI</name>
<organism evidence="2 3">
    <name type="scientific">Cercospora berteroae</name>
    <dbReference type="NCBI Taxonomy" id="357750"/>
    <lineage>
        <taxon>Eukaryota</taxon>
        <taxon>Fungi</taxon>
        <taxon>Dikarya</taxon>
        <taxon>Ascomycota</taxon>
        <taxon>Pezizomycotina</taxon>
        <taxon>Dothideomycetes</taxon>
        <taxon>Dothideomycetidae</taxon>
        <taxon>Mycosphaerellales</taxon>
        <taxon>Mycosphaerellaceae</taxon>
        <taxon>Cercospora</taxon>
    </lineage>
</organism>
<dbReference type="Pfam" id="PF20150">
    <property type="entry name" value="2EXR"/>
    <property type="match status" value="1"/>
</dbReference>
<evidence type="ECO:0000313" key="2">
    <source>
        <dbReference type="EMBL" id="PPJ58523.1"/>
    </source>
</evidence>
<protein>
    <recommendedName>
        <fullName evidence="1">2EXR domain-containing protein</fullName>
    </recommendedName>
</protein>
<gene>
    <name evidence="2" type="ORF">CBER1_07168</name>
</gene>
<dbReference type="PANTHER" id="PTHR42085">
    <property type="entry name" value="F-BOX DOMAIN-CONTAINING PROTEIN"/>
    <property type="match status" value="1"/>
</dbReference>
<proteinExistence type="predicted"/>
<dbReference type="AlphaFoldDB" id="A0A2S6CFR1"/>
<sequence>MLSKIERAAPDDFPGKMAAMTIATPCARQTSTFFELPPEIRNIIYELALPSKERDERLFITSPYVDNHMTLAVQPAITRVSQQTRSESLAMFYANNEFSAYINRFDFRELLHFVRCITSGPAPRPRIRIHTFMMHNMGCYRGLLDMANDWSLLNYETIHLEIRSCIWLGRNPIQSHLVKEAVISAEMFPPKQGKADVRIEKRLRFEVLRRRAPSEPSRVACAGPCECSPLNANMQ</sequence>
<reference evidence="3" key="1">
    <citation type="journal article" date="2017" name="bioRxiv">
        <title>Conservation of a gene cluster reveals novel cercosporin biosynthetic mechanisms and extends production to the genus Colletotrichum.</title>
        <authorList>
            <person name="de Jonge R."/>
            <person name="Ebert M.K."/>
            <person name="Huitt-Roehl C.R."/>
            <person name="Pal P."/>
            <person name="Suttle J.C."/>
            <person name="Spanner R.E."/>
            <person name="Neubauer J.D."/>
            <person name="Jurick W.M.II."/>
            <person name="Stott K.A."/>
            <person name="Secor G.A."/>
            <person name="Thomma B.P.H.J."/>
            <person name="Van de Peer Y."/>
            <person name="Townsend C.A."/>
            <person name="Bolton M.D."/>
        </authorList>
    </citation>
    <scope>NUCLEOTIDE SEQUENCE [LARGE SCALE GENOMIC DNA]</scope>
    <source>
        <strain evidence="3">CBS538.71</strain>
    </source>
</reference>
<dbReference type="PANTHER" id="PTHR42085:SF2">
    <property type="entry name" value="F-BOX DOMAIN-CONTAINING PROTEIN"/>
    <property type="match status" value="1"/>
</dbReference>
<feature type="domain" description="2EXR" evidence="1">
    <location>
        <begin position="33"/>
        <end position="94"/>
    </location>
</feature>
<comment type="caution">
    <text evidence="2">The sequence shown here is derived from an EMBL/GenBank/DDBJ whole genome shotgun (WGS) entry which is preliminary data.</text>
</comment>
<accession>A0A2S6CFR1</accession>